<dbReference type="Proteomes" id="UP000679691">
    <property type="component" value="Unassembled WGS sequence"/>
</dbReference>
<keyword evidence="9" id="KW-1185">Reference proteome</keyword>
<dbReference type="EMBL" id="JAGKSB010000005">
    <property type="protein sequence ID" value="MBP3943079.1"/>
    <property type="molecule type" value="Genomic_DNA"/>
</dbReference>
<dbReference type="PANTHER" id="PTHR40077:SF1">
    <property type="entry name" value="MEMBRANE PROTEIN"/>
    <property type="match status" value="1"/>
</dbReference>
<evidence type="ECO:0000256" key="4">
    <source>
        <dbReference type="ARBA" id="ARBA00022989"/>
    </source>
</evidence>
<keyword evidence="4 6" id="KW-1133">Transmembrane helix</keyword>
<comment type="subcellular location">
    <subcellularLocation>
        <location evidence="1">Cell membrane</location>
        <topology evidence="1">Multi-pass membrane protein</topology>
    </subcellularLocation>
</comment>
<evidence type="ECO:0000256" key="1">
    <source>
        <dbReference type="ARBA" id="ARBA00004651"/>
    </source>
</evidence>
<dbReference type="RefSeq" id="WP_353546567.1">
    <property type="nucleotide sequence ID" value="NZ_JAGKSB010000005.1"/>
</dbReference>
<evidence type="ECO:0000256" key="3">
    <source>
        <dbReference type="ARBA" id="ARBA00022692"/>
    </source>
</evidence>
<dbReference type="AlphaFoldDB" id="A0A8T4H861"/>
<evidence type="ECO:0000256" key="5">
    <source>
        <dbReference type="ARBA" id="ARBA00023136"/>
    </source>
</evidence>
<evidence type="ECO:0000259" key="7">
    <source>
        <dbReference type="Pfam" id="PF12823"/>
    </source>
</evidence>
<dbReference type="InterPro" id="IPR023845">
    <property type="entry name" value="DUF3817_TM"/>
</dbReference>
<comment type="caution">
    <text evidence="8">The sequence shown here is derived from an EMBL/GenBank/DDBJ whole genome shotgun (WGS) entry which is preliminary data.</text>
</comment>
<evidence type="ECO:0000256" key="2">
    <source>
        <dbReference type="ARBA" id="ARBA00022475"/>
    </source>
</evidence>
<dbReference type="Pfam" id="PF12823">
    <property type="entry name" value="DUF3817"/>
    <property type="match status" value="1"/>
</dbReference>
<evidence type="ECO:0000256" key="6">
    <source>
        <dbReference type="SAM" id="Phobius"/>
    </source>
</evidence>
<reference evidence="8" key="1">
    <citation type="submission" date="2021-03" db="EMBL/GenBank/DDBJ databases">
        <authorList>
            <person name="Lu T."/>
            <person name="Wang Q."/>
            <person name="Han X."/>
        </authorList>
    </citation>
    <scope>NUCLEOTIDE SEQUENCE</scope>
    <source>
        <strain evidence="8">WQ 2009</strain>
    </source>
</reference>
<evidence type="ECO:0000313" key="8">
    <source>
        <dbReference type="EMBL" id="MBP3943079.1"/>
    </source>
</evidence>
<keyword evidence="2" id="KW-1003">Cell membrane</keyword>
<feature type="transmembrane region" description="Helical" evidence="6">
    <location>
        <begin position="68"/>
        <end position="84"/>
    </location>
</feature>
<feature type="transmembrane region" description="Helical" evidence="6">
    <location>
        <begin position="9"/>
        <end position="30"/>
    </location>
</feature>
<dbReference type="PANTHER" id="PTHR40077">
    <property type="entry name" value="MEMBRANE PROTEIN-RELATED"/>
    <property type="match status" value="1"/>
</dbReference>
<accession>A0A8T4H861</accession>
<evidence type="ECO:0000313" key="9">
    <source>
        <dbReference type="Proteomes" id="UP000679691"/>
    </source>
</evidence>
<proteinExistence type="predicted"/>
<keyword evidence="5 6" id="KW-0472">Membrane</keyword>
<feature type="transmembrane region" description="Helical" evidence="6">
    <location>
        <begin position="42"/>
        <end position="61"/>
    </location>
</feature>
<keyword evidence="3 6" id="KW-0812">Transmembrane</keyword>
<organism evidence="8 9">
    <name type="scientific">Rhinopithecimicrobium faecis</name>
    <dbReference type="NCBI Taxonomy" id="2820698"/>
    <lineage>
        <taxon>Bacteria</taxon>
        <taxon>Pseudomonadati</taxon>
        <taxon>Bacteroidota</taxon>
        <taxon>Sphingobacteriia</taxon>
        <taxon>Sphingobacteriales</taxon>
        <taxon>Sphingobacteriaceae</taxon>
        <taxon>Rhinopithecimicrobium</taxon>
    </lineage>
</organism>
<name>A0A8T4H861_9SPHI</name>
<gene>
    <name evidence="8" type="ORF">J5U18_05810</name>
</gene>
<dbReference type="NCBIfam" id="TIGR03954">
    <property type="entry name" value="integ_memb_HG"/>
    <property type="match status" value="1"/>
</dbReference>
<feature type="domain" description="DUF3817" evidence="7">
    <location>
        <begin position="2"/>
        <end position="90"/>
    </location>
</feature>
<protein>
    <submittedName>
        <fullName evidence="8">DUF3817 domain-containing protein</fullName>
    </submittedName>
</protein>
<dbReference type="GO" id="GO:0005886">
    <property type="term" value="C:plasma membrane"/>
    <property type="evidence" value="ECO:0007669"/>
    <property type="project" value="UniProtKB-SubCell"/>
</dbReference>
<sequence length="91" mass="10678">MLRIFRQIALWEGISTVLLFCLAMPLKYFADIPDAVKIAGSIHGFLFIIYVIALLICWSEYKWEMKRGLIYLAASFVPFMPFWVEKDLKKK</sequence>